<comment type="caution">
    <text evidence="6">The sequence shown here is derived from an EMBL/GenBank/DDBJ whole genome shotgun (WGS) entry which is preliminary data.</text>
</comment>
<dbReference type="Gene3D" id="2.60.40.1090">
    <property type="entry name" value="Fimbrial-type adhesion domain"/>
    <property type="match status" value="1"/>
</dbReference>
<name>A0AAP8TN51_SERMA</name>
<dbReference type="SUPFAM" id="SSF49401">
    <property type="entry name" value="Bacterial adhesins"/>
    <property type="match status" value="1"/>
</dbReference>
<proteinExistence type="inferred from homology"/>
<gene>
    <name evidence="6" type="ORF">MC70_022040</name>
</gene>
<evidence type="ECO:0000256" key="5">
    <source>
        <dbReference type="SAM" id="SignalP"/>
    </source>
</evidence>
<keyword evidence="3 5" id="KW-0732">Signal</keyword>
<evidence type="ECO:0000256" key="3">
    <source>
        <dbReference type="ARBA" id="ARBA00022729"/>
    </source>
</evidence>
<dbReference type="InterPro" id="IPR050263">
    <property type="entry name" value="Bact_Fimbrial_Adh_Pro"/>
</dbReference>
<protein>
    <submittedName>
        <fullName evidence="6">Fimbrial protein</fullName>
    </submittedName>
</protein>
<dbReference type="GO" id="GO:0043709">
    <property type="term" value="P:cell adhesion involved in single-species biofilm formation"/>
    <property type="evidence" value="ECO:0007669"/>
    <property type="project" value="TreeGrafter"/>
</dbReference>
<comment type="subcellular location">
    <subcellularLocation>
        <location evidence="1">Fimbrium</location>
    </subcellularLocation>
</comment>
<keyword evidence="4" id="KW-0281">Fimbrium</keyword>
<dbReference type="RefSeq" id="WP_102985390.1">
    <property type="nucleotide sequence ID" value="NZ_JTBC02000012.1"/>
</dbReference>
<comment type="similarity">
    <text evidence="2">Belongs to the fimbrial protein family.</text>
</comment>
<evidence type="ECO:0000256" key="2">
    <source>
        <dbReference type="ARBA" id="ARBA00006671"/>
    </source>
</evidence>
<evidence type="ECO:0000256" key="1">
    <source>
        <dbReference type="ARBA" id="ARBA00004561"/>
    </source>
</evidence>
<dbReference type="Pfam" id="PF16970">
    <property type="entry name" value="FimA"/>
    <property type="match status" value="1"/>
</dbReference>
<evidence type="ECO:0000313" key="6">
    <source>
        <dbReference type="EMBL" id="PNO64052.1"/>
    </source>
</evidence>
<sequence>MKKSSAIVFTLLGLSGLAGQAQAASSGTISFSGTVTETTCDVLVNGQGANASVMLPTISTKQLSDPSTGRGRTAFKLQLKGCEGSLKYATAYFEPGSNVDSNGRLRNLGGSAKNVVLQLRDGSVADNPVIVAGDISQLANASYQNITGGTATMEYLVEYLGVGTLSAGTVVSNVVYSLHYK</sequence>
<dbReference type="PANTHER" id="PTHR33420">
    <property type="entry name" value="FIMBRIAL SUBUNIT ELFA-RELATED"/>
    <property type="match status" value="1"/>
</dbReference>
<dbReference type="InterPro" id="IPR036937">
    <property type="entry name" value="Adhesion_dom_fimbrial_sf"/>
</dbReference>
<reference evidence="7" key="1">
    <citation type="submission" date="2017-12" db="EMBL/GenBank/DDBJ databases">
        <title>FDA dAtabase for Regulatory Grade micrObial Sequences (FDA-ARGOS): Supporting development and validation of Infectious Disease Dx tests.</title>
        <authorList>
            <person name="Campos J."/>
            <person name="Goldberg B."/>
            <person name="Tallon L."/>
            <person name="Sadzewicz L."/>
            <person name="Sengamalay N."/>
            <person name="Ott S."/>
            <person name="Godinez A."/>
            <person name="Nagaraj S."/>
            <person name="Vavikolanu K."/>
            <person name="Vyas G."/>
            <person name="Nadendla S."/>
            <person name="Aluvathingal J."/>
            <person name="Geyer C."/>
            <person name="Nandy P."/>
            <person name="Hobson J."/>
            <person name="Sichtig H."/>
        </authorList>
    </citation>
    <scope>NUCLEOTIDE SEQUENCE [LARGE SCALE GENOMIC DNA]</scope>
    <source>
        <strain evidence="7">FDAARGOS_79</strain>
    </source>
</reference>
<dbReference type="AlphaFoldDB" id="A0AAP8TN51"/>
<evidence type="ECO:0000313" key="7">
    <source>
        <dbReference type="Proteomes" id="UP000030378"/>
    </source>
</evidence>
<evidence type="ECO:0000256" key="4">
    <source>
        <dbReference type="ARBA" id="ARBA00023263"/>
    </source>
</evidence>
<dbReference type="GO" id="GO:0009289">
    <property type="term" value="C:pilus"/>
    <property type="evidence" value="ECO:0007669"/>
    <property type="project" value="UniProtKB-SubCell"/>
</dbReference>
<dbReference type="PANTHER" id="PTHR33420:SF3">
    <property type="entry name" value="FIMBRIAL SUBUNIT ELFA"/>
    <property type="match status" value="1"/>
</dbReference>
<dbReference type="EMBL" id="JTBC02000012">
    <property type="protein sequence ID" value="PNO64052.1"/>
    <property type="molecule type" value="Genomic_DNA"/>
</dbReference>
<organism evidence="6 7">
    <name type="scientific">Serratia marcescens</name>
    <dbReference type="NCBI Taxonomy" id="615"/>
    <lineage>
        <taxon>Bacteria</taxon>
        <taxon>Pseudomonadati</taxon>
        <taxon>Pseudomonadota</taxon>
        <taxon>Gammaproteobacteria</taxon>
        <taxon>Enterobacterales</taxon>
        <taxon>Yersiniaceae</taxon>
        <taxon>Serratia</taxon>
    </lineage>
</organism>
<accession>A0AAP8TN51</accession>
<feature type="signal peptide" evidence="5">
    <location>
        <begin position="1"/>
        <end position="23"/>
    </location>
</feature>
<dbReference type="InterPro" id="IPR039458">
    <property type="entry name" value="FimA-like"/>
</dbReference>
<dbReference type="InterPro" id="IPR008966">
    <property type="entry name" value="Adhesion_dom_sf"/>
</dbReference>
<dbReference type="Proteomes" id="UP000030378">
    <property type="component" value="Unassembled WGS sequence"/>
</dbReference>
<feature type="chain" id="PRO_5042955311" evidence="5">
    <location>
        <begin position="24"/>
        <end position="181"/>
    </location>
</feature>